<dbReference type="Proteomes" id="UP001652660">
    <property type="component" value="Chromosome 1e"/>
</dbReference>
<dbReference type="InterPro" id="IPR013087">
    <property type="entry name" value="Znf_C2H2_type"/>
</dbReference>
<dbReference type="PROSITE" id="PS50157">
    <property type="entry name" value="ZINC_FINGER_C2H2_2"/>
    <property type="match status" value="1"/>
</dbReference>
<keyword evidence="5" id="KW-0378">Hydrolase</keyword>
<keyword evidence="8" id="KW-0479">Metal-binding</keyword>
<comment type="subcellular location">
    <subcellularLocation>
        <location evidence="1">Nucleus</location>
    </subcellularLocation>
</comment>
<evidence type="ECO:0000256" key="4">
    <source>
        <dbReference type="ARBA" id="ARBA00022722"/>
    </source>
</evidence>
<evidence type="ECO:0000256" key="2">
    <source>
        <dbReference type="ARBA" id="ARBA00010489"/>
    </source>
</evidence>
<evidence type="ECO:0000259" key="9">
    <source>
        <dbReference type="PROSITE" id="PS50157"/>
    </source>
</evidence>
<evidence type="ECO:0000313" key="11">
    <source>
        <dbReference type="RefSeq" id="XP_027115927.2"/>
    </source>
</evidence>
<organism evidence="10 11">
    <name type="scientific">Coffea arabica</name>
    <name type="common">Arabian coffee</name>
    <dbReference type="NCBI Taxonomy" id="13443"/>
    <lineage>
        <taxon>Eukaryota</taxon>
        <taxon>Viridiplantae</taxon>
        <taxon>Streptophyta</taxon>
        <taxon>Embryophyta</taxon>
        <taxon>Tracheophyta</taxon>
        <taxon>Spermatophyta</taxon>
        <taxon>Magnoliopsida</taxon>
        <taxon>eudicotyledons</taxon>
        <taxon>Gunneridae</taxon>
        <taxon>Pentapetalae</taxon>
        <taxon>asterids</taxon>
        <taxon>lamiids</taxon>
        <taxon>Gentianales</taxon>
        <taxon>Rubiaceae</taxon>
        <taxon>Ixoroideae</taxon>
        <taxon>Gardenieae complex</taxon>
        <taxon>Bertiereae - Coffeeae clade</taxon>
        <taxon>Coffeeae</taxon>
        <taxon>Coffea</taxon>
    </lineage>
</organism>
<evidence type="ECO:0000256" key="8">
    <source>
        <dbReference type="PROSITE-ProRule" id="PRU00042"/>
    </source>
</evidence>
<keyword evidence="10" id="KW-1185">Reference proteome</keyword>
<dbReference type="PROSITE" id="PS00028">
    <property type="entry name" value="ZINC_FINGER_C2H2_1"/>
    <property type="match status" value="1"/>
</dbReference>
<reference evidence="10" key="1">
    <citation type="journal article" date="2025" name="Foods">
        <title>Unveiling the Microbial Signatures of Arabica Coffee Cherries: Insights into Ripeness Specific Diversity, Functional Traits, and Implications for Quality and Safety.</title>
        <authorList>
            <consortium name="RefSeq"/>
            <person name="Tenea G.N."/>
            <person name="Cifuentes V."/>
            <person name="Reyes P."/>
            <person name="Cevallos-Vallejos M."/>
        </authorList>
    </citation>
    <scope>NUCLEOTIDE SEQUENCE [LARGE SCALE GENOMIC DNA]</scope>
</reference>
<dbReference type="Pfam" id="PF00929">
    <property type="entry name" value="RNase_T"/>
    <property type="match status" value="1"/>
</dbReference>
<sequence length="389" mass="44322">MELAEDPPQQVLTTTTIPTIRHKCAACFKQYKKKEHLIEHMKASYHSIHQPKCGVCHKYCKSFESLREHIHGQLSKPSCSRIFTERGCILCLELFDSVDALTSHKCQLPAPDPLGMMKLPCVEPQINKLASDIKKGIGRGYEAIALDCEMVGGGSNGSLDLCARVCLVDEYEKILFHTYVLPQIPVTDYRFEVTGIKEEHLKGAMPLKEVQDQILQILCNGESVKSLWCSGGQAKVLVGHNLEHDLDCLRMNYPDHLLRDTAKYHPLMKTNLVSHSLKYLTKTFLGYDIQIGARDPYEDCVSVMRLYKIMRSQDHRMDGIGWSLPVQDNFCSSTVYDSYKLNELEQMTPVELFRISRSNYKCWCLDSSQAFEHACNTCVKAEMSNSWRK</sequence>
<accession>A0A6P6WQW2</accession>
<name>A0A6P6WQW2_COFAR</name>
<dbReference type="RefSeq" id="XP_027115927.2">
    <property type="nucleotide sequence ID" value="XM_027260126.2"/>
</dbReference>
<dbReference type="InterPro" id="IPR047021">
    <property type="entry name" value="REXO1/3/4-like"/>
</dbReference>
<proteinExistence type="inferred from homology"/>
<evidence type="ECO:0000256" key="1">
    <source>
        <dbReference type="ARBA" id="ARBA00004123"/>
    </source>
</evidence>
<evidence type="ECO:0000256" key="7">
    <source>
        <dbReference type="ARBA" id="ARBA00023242"/>
    </source>
</evidence>
<dbReference type="InterPro" id="IPR037431">
    <property type="entry name" value="REX4_DEDDh_dom"/>
</dbReference>
<keyword evidence="7" id="KW-0539">Nucleus</keyword>
<dbReference type="CDD" id="cd06144">
    <property type="entry name" value="REX4_like"/>
    <property type="match status" value="1"/>
</dbReference>
<gene>
    <name evidence="11" type="primary">LOC113733898</name>
</gene>
<feature type="domain" description="C2H2-type" evidence="9">
    <location>
        <begin position="22"/>
        <end position="51"/>
    </location>
</feature>
<evidence type="ECO:0000256" key="6">
    <source>
        <dbReference type="ARBA" id="ARBA00022839"/>
    </source>
</evidence>
<reference evidence="11" key="2">
    <citation type="submission" date="2025-08" db="UniProtKB">
        <authorList>
            <consortium name="RefSeq"/>
        </authorList>
    </citation>
    <scope>IDENTIFICATION</scope>
    <source>
        <tissue evidence="11">Leaves</tissue>
    </source>
</reference>
<comment type="similarity">
    <text evidence="2">Belongs to the REXO4 family.</text>
</comment>
<dbReference type="InterPro" id="IPR012337">
    <property type="entry name" value="RNaseH-like_sf"/>
</dbReference>
<evidence type="ECO:0000256" key="3">
    <source>
        <dbReference type="ARBA" id="ARBA00016937"/>
    </source>
</evidence>
<keyword evidence="8" id="KW-0863">Zinc-finger</keyword>
<dbReference type="GeneID" id="113733898"/>
<dbReference type="Gene3D" id="3.30.420.10">
    <property type="entry name" value="Ribonuclease H-like superfamily/Ribonuclease H"/>
    <property type="match status" value="1"/>
</dbReference>
<dbReference type="InterPro" id="IPR013520">
    <property type="entry name" value="Ribonucl_H"/>
</dbReference>
<dbReference type="OrthoDB" id="8191639at2759"/>
<keyword evidence="6" id="KW-0269">Exonuclease</keyword>
<dbReference type="PANTHER" id="PTHR12801:SF123">
    <property type="entry name" value="RNA EXONUCLEASE 4"/>
    <property type="match status" value="1"/>
</dbReference>
<protein>
    <recommendedName>
        <fullName evidence="3">RNA exonuclease 4</fullName>
    </recommendedName>
</protein>
<dbReference type="PANTHER" id="PTHR12801">
    <property type="entry name" value="RNA EXONUCLEASE REXO1 / RECO3 FAMILY MEMBER-RELATED"/>
    <property type="match status" value="1"/>
</dbReference>
<keyword evidence="4" id="KW-0540">Nuclease</keyword>
<evidence type="ECO:0000313" key="10">
    <source>
        <dbReference type="Proteomes" id="UP001652660"/>
    </source>
</evidence>
<keyword evidence="8" id="KW-0862">Zinc</keyword>
<dbReference type="SUPFAM" id="SSF53098">
    <property type="entry name" value="Ribonuclease H-like"/>
    <property type="match status" value="1"/>
</dbReference>
<evidence type="ECO:0000256" key="5">
    <source>
        <dbReference type="ARBA" id="ARBA00022801"/>
    </source>
</evidence>
<dbReference type="SMART" id="SM00479">
    <property type="entry name" value="EXOIII"/>
    <property type="match status" value="1"/>
</dbReference>
<dbReference type="InterPro" id="IPR036397">
    <property type="entry name" value="RNaseH_sf"/>
</dbReference>